<evidence type="ECO:0000313" key="1">
    <source>
        <dbReference type="EMBL" id="GFT36807.1"/>
    </source>
</evidence>
<dbReference type="AlphaFoldDB" id="A0A8X6NVM6"/>
<sequence>MPLWENDYVSIITSSSTAIDYCIDAPLLYYGYKDYRNFIAISKEIRMTFIYKVTLFCVYGKGDHHDTAYSANAKKANKYWITTPFRHYGHKDDPLIIAFLRRQGWI</sequence>
<gene>
    <name evidence="1" type="ORF">NPIL_503171</name>
</gene>
<dbReference type="Proteomes" id="UP000887013">
    <property type="component" value="Unassembled WGS sequence"/>
</dbReference>
<proteinExistence type="predicted"/>
<accession>A0A8X6NVM6</accession>
<organism evidence="1 2">
    <name type="scientific">Nephila pilipes</name>
    <name type="common">Giant wood spider</name>
    <name type="synonym">Nephila maculata</name>
    <dbReference type="NCBI Taxonomy" id="299642"/>
    <lineage>
        <taxon>Eukaryota</taxon>
        <taxon>Metazoa</taxon>
        <taxon>Ecdysozoa</taxon>
        <taxon>Arthropoda</taxon>
        <taxon>Chelicerata</taxon>
        <taxon>Arachnida</taxon>
        <taxon>Araneae</taxon>
        <taxon>Araneomorphae</taxon>
        <taxon>Entelegynae</taxon>
        <taxon>Araneoidea</taxon>
        <taxon>Nephilidae</taxon>
        <taxon>Nephila</taxon>
    </lineage>
</organism>
<reference evidence="1" key="1">
    <citation type="submission" date="2020-08" db="EMBL/GenBank/DDBJ databases">
        <title>Multicomponent nature underlies the extraordinary mechanical properties of spider dragline silk.</title>
        <authorList>
            <person name="Kono N."/>
            <person name="Nakamura H."/>
            <person name="Mori M."/>
            <person name="Yoshida Y."/>
            <person name="Ohtoshi R."/>
            <person name="Malay A.D."/>
            <person name="Moran D.A.P."/>
            <person name="Tomita M."/>
            <person name="Numata K."/>
            <person name="Arakawa K."/>
        </authorList>
    </citation>
    <scope>NUCLEOTIDE SEQUENCE</scope>
</reference>
<evidence type="ECO:0000313" key="2">
    <source>
        <dbReference type="Proteomes" id="UP000887013"/>
    </source>
</evidence>
<name>A0A8X6NVM6_NEPPI</name>
<comment type="caution">
    <text evidence="1">The sequence shown here is derived from an EMBL/GenBank/DDBJ whole genome shotgun (WGS) entry which is preliminary data.</text>
</comment>
<dbReference type="EMBL" id="BMAW01062668">
    <property type="protein sequence ID" value="GFT36807.1"/>
    <property type="molecule type" value="Genomic_DNA"/>
</dbReference>
<keyword evidence="2" id="KW-1185">Reference proteome</keyword>
<protein>
    <submittedName>
        <fullName evidence="1">Uncharacterized protein</fullName>
    </submittedName>
</protein>